<sequence>MLKRAAQGGRSPCGHPVVVSRTCPRGVTADTFEGVVCYTKGTIPGTPAPREWLVA</sequence>
<dbReference type="EMBL" id="CCSD01000085">
    <property type="protein sequence ID" value="CDZ90325.1"/>
    <property type="molecule type" value="Genomic_DNA"/>
</dbReference>
<organism evidence="1 2">
    <name type="scientific">Rhodococcus ruber</name>
    <dbReference type="NCBI Taxonomy" id="1830"/>
    <lineage>
        <taxon>Bacteria</taxon>
        <taxon>Bacillati</taxon>
        <taxon>Actinomycetota</taxon>
        <taxon>Actinomycetes</taxon>
        <taxon>Mycobacteriales</taxon>
        <taxon>Nocardiaceae</taxon>
        <taxon>Rhodococcus</taxon>
    </lineage>
</organism>
<gene>
    <name evidence="1" type="ORF">RHRU231_710003</name>
</gene>
<dbReference type="AlphaFoldDB" id="A0A098BQ18"/>
<evidence type="ECO:0000313" key="1">
    <source>
        <dbReference type="EMBL" id="CDZ90325.1"/>
    </source>
</evidence>
<proteinExistence type="predicted"/>
<reference evidence="1 2" key="1">
    <citation type="journal article" date="2014" name="Genome Announc.">
        <title>Draft Genome Sequence of Propane- and Butane-Oxidizing Actinobacterium Rhodococcus ruber IEGM 231.</title>
        <authorList>
            <person name="Ivshina I.B."/>
            <person name="Kuyukina M.S."/>
            <person name="Krivoruchko A.V."/>
            <person name="Barbe V."/>
            <person name="Fischer C."/>
        </authorList>
    </citation>
    <scope>NUCLEOTIDE SEQUENCE [LARGE SCALE GENOMIC DNA]</scope>
</reference>
<protein>
    <submittedName>
        <fullName evidence="1">Uncharacterized protein</fullName>
    </submittedName>
</protein>
<name>A0A098BQ18_9NOCA</name>
<evidence type="ECO:0000313" key="2">
    <source>
        <dbReference type="Proteomes" id="UP000042997"/>
    </source>
</evidence>
<accession>A0A098BQ18</accession>
<dbReference type="Proteomes" id="UP000042997">
    <property type="component" value="Unassembled WGS sequence"/>
</dbReference>